<dbReference type="GO" id="GO:0050353">
    <property type="term" value="F:trimethyllysine dioxygenase activity"/>
    <property type="evidence" value="ECO:0007669"/>
    <property type="project" value="UniProtKB-EC"/>
</dbReference>
<dbReference type="GO" id="GO:0005506">
    <property type="term" value="F:iron ion binding"/>
    <property type="evidence" value="ECO:0007669"/>
    <property type="project" value="InterPro"/>
</dbReference>
<dbReference type="Gene3D" id="3.30.2020.30">
    <property type="match status" value="1"/>
</dbReference>
<evidence type="ECO:0000256" key="2">
    <source>
        <dbReference type="ARBA" id="ARBA00001961"/>
    </source>
</evidence>
<evidence type="ECO:0000256" key="5">
    <source>
        <dbReference type="ARBA" id="ARBA00012267"/>
    </source>
</evidence>
<dbReference type="InterPro" id="IPR050411">
    <property type="entry name" value="AlphaKG_dependent_hydroxylases"/>
</dbReference>
<evidence type="ECO:0000259" key="16">
    <source>
        <dbReference type="Pfam" id="PF02668"/>
    </source>
</evidence>
<evidence type="ECO:0000313" key="19">
    <source>
        <dbReference type="Proteomes" id="UP000267821"/>
    </source>
</evidence>
<evidence type="ECO:0000256" key="1">
    <source>
        <dbReference type="ARBA" id="ARBA00001954"/>
    </source>
</evidence>
<keyword evidence="6" id="KW-0479">Metal-binding</keyword>
<keyword evidence="8 18" id="KW-0223">Dioxygenase</keyword>
<reference evidence="18 19" key="1">
    <citation type="journal article" date="2018" name="Nat. Ecol. Evol.">
        <title>Pezizomycetes genomes reveal the molecular basis of ectomycorrhizal truffle lifestyle.</title>
        <authorList>
            <person name="Murat C."/>
            <person name="Payen T."/>
            <person name="Noel B."/>
            <person name="Kuo A."/>
            <person name="Morin E."/>
            <person name="Chen J."/>
            <person name="Kohler A."/>
            <person name="Krizsan K."/>
            <person name="Balestrini R."/>
            <person name="Da Silva C."/>
            <person name="Montanini B."/>
            <person name="Hainaut M."/>
            <person name="Levati E."/>
            <person name="Barry K.W."/>
            <person name="Belfiori B."/>
            <person name="Cichocki N."/>
            <person name="Clum A."/>
            <person name="Dockter R.B."/>
            <person name="Fauchery L."/>
            <person name="Guy J."/>
            <person name="Iotti M."/>
            <person name="Le Tacon F."/>
            <person name="Lindquist E.A."/>
            <person name="Lipzen A."/>
            <person name="Malagnac F."/>
            <person name="Mello A."/>
            <person name="Molinier V."/>
            <person name="Miyauchi S."/>
            <person name="Poulain J."/>
            <person name="Riccioni C."/>
            <person name="Rubini A."/>
            <person name="Sitrit Y."/>
            <person name="Splivallo R."/>
            <person name="Traeger S."/>
            <person name="Wang M."/>
            <person name="Zifcakova L."/>
            <person name="Wipf D."/>
            <person name="Zambonelli A."/>
            <person name="Paolocci F."/>
            <person name="Nowrousian M."/>
            <person name="Ottonello S."/>
            <person name="Baldrian P."/>
            <person name="Spatafora J.W."/>
            <person name="Henrissat B."/>
            <person name="Nagy L.G."/>
            <person name="Aury J.M."/>
            <person name="Wincker P."/>
            <person name="Grigoriev I.V."/>
            <person name="Bonfante P."/>
            <person name="Martin F.M."/>
        </authorList>
    </citation>
    <scope>NUCLEOTIDE SEQUENCE [LARGE SCALE GENOMIC DNA]</scope>
    <source>
        <strain evidence="18 19">ATCC MYA-4762</strain>
    </source>
</reference>
<evidence type="ECO:0000256" key="9">
    <source>
        <dbReference type="ARBA" id="ARBA00023002"/>
    </source>
</evidence>
<dbReference type="Pfam" id="PF06155">
    <property type="entry name" value="GBBH-like_N"/>
    <property type="match status" value="1"/>
</dbReference>
<organism evidence="18 19">
    <name type="scientific">Terfezia boudieri ATCC MYA-4762</name>
    <dbReference type="NCBI Taxonomy" id="1051890"/>
    <lineage>
        <taxon>Eukaryota</taxon>
        <taxon>Fungi</taxon>
        <taxon>Dikarya</taxon>
        <taxon>Ascomycota</taxon>
        <taxon>Pezizomycotina</taxon>
        <taxon>Pezizomycetes</taxon>
        <taxon>Pezizales</taxon>
        <taxon>Pezizaceae</taxon>
        <taxon>Terfezia</taxon>
    </lineage>
</organism>
<dbReference type="CDD" id="cd00250">
    <property type="entry name" value="CAS_like"/>
    <property type="match status" value="1"/>
</dbReference>
<feature type="domain" description="TauD/TfdA-like" evidence="16">
    <location>
        <begin position="152"/>
        <end position="406"/>
    </location>
</feature>
<feature type="domain" description="Gamma-butyrobetaine hydroxylase-like N-terminal" evidence="17">
    <location>
        <begin position="62"/>
        <end position="137"/>
    </location>
</feature>
<comment type="cofactor">
    <cofactor evidence="2">
        <name>L-ascorbate</name>
        <dbReference type="ChEBI" id="CHEBI:38290"/>
    </cofactor>
</comment>
<evidence type="ECO:0000256" key="11">
    <source>
        <dbReference type="ARBA" id="ARBA00030363"/>
    </source>
</evidence>
<gene>
    <name evidence="18" type="ORF">L211DRAFT_890574</name>
</gene>
<dbReference type="UniPathway" id="UPA00118"/>
<dbReference type="STRING" id="1051890.A0A3N4LDU3"/>
<evidence type="ECO:0000256" key="6">
    <source>
        <dbReference type="ARBA" id="ARBA00022723"/>
    </source>
</evidence>
<dbReference type="InterPro" id="IPR038492">
    <property type="entry name" value="GBBH-like_N_sf"/>
</dbReference>
<dbReference type="EC" id="1.14.11.8" evidence="5"/>
<dbReference type="InterPro" id="IPR042098">
    <property type="entry name" value="TauD-like_sf"/>
</dbReference>
<comment type="pathway">
    <text evidence="3">Amine and polyamine biosynthesis; carnitine biosynthesis.</text>
</comment>
<protein>
    <recommendedName>
        <fullName evidence="5">trimethyllysine dioxygenase</fullName>
        <ecNumber evidence="5">1.14.11.8</ecNumber>
    </recommendedName>
    <alternativeName>
        <fullName evidence="12">Epsilon-trimethyllysine 2-oxoglutarate dioxygenase</fullName>
    </alternativeName>
    <alternativeName>
        <fullName evidence="11">TML hydroxylase</fullName>
    </alternativeName>
    <alternativeName>
        <fullName evidence="13">TML-alpha-ketoglutarate dioxygenase</fullName>
    </alternativeName>
</protein>
<comment type="similarity">
    <text evidence="4">Belongs to the gamma-BBH/TMLD family.</text>
</comment>
<keyword evidence="19" id="KW-1185">Reference proteome</keyword>
<evidence type="ECO:0000256" key="7">
    <source>
        <dbReference type="ARBA" id="ARBA00022873"/>
    </source>
</evidence>
<keyword evidence="7" id="KW-0124">Carnitine biosynthesis</keyword>
<dbReference type="Pfam" id="PF02668">
    <property type="entry name" value="TauD"/>
    <property type="match status" value="1"/>
</dbReference>
<comment type="cofactor">
    <cofactor evidence="1">
        <name>Fe(2+)</name>
        <dbReference type="ChEBI" id="CHEBI:29033"/>
    </cofactor>
</comment>
<accession>A0A3N4LDU3</accession>
<dbReference type="AlphaFoldDB" id="A0A3N4LDU3"/>
<dbReference type="Gene3D" id="3.60.130.10">
    <property type="entry name" value="Clavaminate synthase-like"/>
    <property type="match status" value="1"/>
</dbReference>
<evidence type="ECO:0000256" key="12">
    <source>
        <dbReference type="ARBA" id="ARBA00031778"/>
    </source>
</evidence>
<dbReference type="NCBIfam" id="TIGR02410">
    <property type="entry name" value="carnitine_TMLD"/>
    <property type="match status" value="1"/>
</dbReference>
<dbReference type="PANTHER" id="PTHR10696:SF51">
    <property type="entry name" value="TRIMETHYLLYSINE DIOXYGENASE, MITOCHONDRIAL"/>
    <property type="match status" value="1"/>
</dbReference>
<evidence type="ECO:0000313" key="18">
    <source>
        <dbReference type="EMBL" id="RPB21050.1"/>
    </source>
</evidence>
<evidence type="ECO:0000256" key="15">
    <source>
        <dbReference type="ARBA" id="ARBA00049334"/>
    </source>
</evidence>
<name>A0A3N4LDU3_9PEZI</name>
<keyword evidence="10" id="KW-0408">Iron</keyword>
<dbReference type="GO" id="GO:0005739">
    <property type="term" value="C:mitochondrion"/>
    <property type="evidence" value="ECO:0007669"/>
    <property type="project" value="TreeGrafter"/>
</dbReference>
<dbReference type="EMBL" id="ML121564">
    <property type="protein sequence ID" value="RPB21050.1"/>
    <property type="molecule type" value="Genomic_DNA"/>
</dbReference>
<dbReference type="FunFam" id="3.60.130.10:FF:000001">
    <property type="entry name" value="Trimethyllysine dioxygenase, mitochondrial"/>
    <property type="match status" value="1"/>
</dbReference>
<evidence type="ECO:0000256" key="3">
    <source>
        <dbReference type="ARBA" id="ARBA00005022"/>
    </source>
</evidence>
<dbReference type="InterPro" id="IPR012776">
    <property type="entry name" value="Trimethyllysine_dOase"/>
</dbReference>
<dbReference type="InterPro" id="IPR010376">
    <property type="entry name" value="GBBH-like_N"/>
</dbReference>
<dbReference type="SUPFAM" id="SSF51197">
    <property type="entry name" value="Clavaminate synthase-like"/>
    <property type="match status" value="1"/>
</dbReference>
<dbReference type="PANTHER" id="PTHR10696">
    <property type="entry name" value="GAMMA-BUTYROBETAINE HYDROXYLASE-RELATED"/>
    <property type="match status" value="1"/>
</dbReference>
<proteinExistence type="inferred from homology"/>
<dbReference type="GO" id="GO:0045329">
    <property type="term" value="P:carnitine biosynthetic process"/>
    <property type="evidence" value="ECO:0007669"/>
    <property type="project" value="UniProtKB-UniPathway"/>
</dbReference>
<evidence type="ECO:0000256" key="10">
    <source>
        <dbReference type="ARBA" id="ARBA00023004"/>
    </source>
</evidence>
<sequence>MATTTRIAGRAVLNVYVTISSPNSKILEYSVLTDPGCRPLRTYNVTKADARPVLSEHHKISWDEKKVLVPWEEGKTSNLDHCQCSECRHPETKQRLIDTFSIPPTIQAAEVETQEKGLKITWKNDKHESFYPYEWLHLHSYNPRLQKYLSPQFRLWGAEIGERPPEISYKEVIESDKGVAKWTSKIYTYGFSYVNDVPVSPEATQKLVERIALIRHTHYGGFWDFTADLAKKDTAYTDLPLAVHTDNTYFSDPAGLQLLHLLEHKGDGGMTLLVDGFKAARILRDEYPDSYRILSNVRVPSHASGNAGISIQPFAPFPVLNHHPVDGELMQIRWNNDDRATMDNWGDSDEVDRFYEAMRHWDVILSRRDVEYREQLVPGRALIFDNWRVLHGRTSFTGFRRMCGAYVNRDDFISRFLMTNTKREVVLNAV</sequence>
<dbReference type="OrthoDB" id="408743at2759"/>
<evidence type="ECO:0000256" key="14">
    <source>
        <dbReference type="ARBA" id="ARBA00046008"/>
    </source>
</evidence>
<keyword evidence="9" id="KW-0560">Oxidoreductase</keyword>
<dbReference type="Proteomes" id="UP000267821">
    <property type="component" value="Unassembled WGS sequence"/>
</dbReference>
<comment type="catalytic activity">
    <reaction evidence="15">
        <text>N(6),N(6),N(6)-trimethyl-L-lysine + 2-oxoglutarate + O2 = (3S)-3-hydroxy-N(6),N(6),N(6)-trimethyl-L-lysine + succinate + CO2</text>
        <dbReference type="Rhea" id="RHEA:14181"/>
        <dbReference type="ChEBI" id="CHEBI:15379"/>
        <dbReference type="ChEBI" id="CHEBI:16526"/>
        <dbReference type="ChEBI" id="CHEBI:16810"/>
        <dbReference type="ChEBI" id="CHEBI:30031"/>
        <dbReference type="ChEBI" id="CHEBI:58100"/>
        <dbReference type="ChEBI" id="CHEBI:141499"/>
        <dbReference type="EC" id="1.14.11.8"/>
    </reaction>
</comment>
<evidence type="ECO:0000256" key="13">
    <source>
        <dbReference type="ARBA" id="ARBA00032283"/>
    </source>
</evidence>
<evidence type="ECO:0000259" key="17">
    <source>
        <dbReference type="Pfam" id="PF06155"/>
    </source>
</evidence>
<dbReference type="InParanoid" id="A0A3N4LDU3"/>
<comment type="function">
    <text evidence="14">Converts trimethyllysine (TML) into hydroxytrimethyllysine (HTML).</text>
</comment>
<dbReference type="InterPro" id="IPR003819">
    <property type="entry name" value="TauD/TfdA-like"/>
</dbReference>
<evidence type="ECO:0000256" key="4">
    <source>
        <dbReference type="ARBA" id="ARBA00008654"/>
    </source>
</evidence>
<evidence type="ECO:0000256" key="8">
    <source>
        <dbReference type="ARBA" id="ARBA00022964"/>
    </source>
</evidence>